<dbReference type="SUPFAM" id="SSF46626">
    <property type="entry name" value="Cytochrome c"/>
    <property type="match status" value="1"/>
</dbReference>
<dbReference type="SUPFAM" id="SSF49785">
    <property type="entry name" value="Galactose-binding domain-like"/>
    <property type="match status" value="1"/>
</dbReference>
<organism evidence="6 7">
    <name type="scientific">Fuerstiella marisgermanici</name>
    <dbReference type="NCBI Taxonomy" id="1891926"/>
    <lineage>
        <taxon>Bacteria</taxon>
        <taxon>Pseudomonadati</taxon>
        <taxon>Planctomycetota</taxon>
        <taxon>Planctomycetia</taxon>
        <taxon>Planctomycetales</taxon>
        <taxon>Planctomycetaceae</taxon>
        <taxon>Fuerstiella</taxon>
    </lineage>
</organism>
<keyword evidence="1 4" id="KW-0349">Heme</keyword>
<dbReference type="Gene3D" id="1.10.760.10">
    <property type="entry name" value="Cytochrome c-like domain"/>
    <property type="match status" value="1"/>
</dbReference>
<reference evidence="6 7" key="1">
    <citation type="journal article" date="2016" name="Front. Microbiol.">
        <title>Fuerstia marisgermanicae gen. nov., sp. nov., an Unusual Member of the Phylum Planctomycetes from the German Wadden Sea.</title>
        <authorList>
            <person name="Kohn T."/>
            <person name="Heuer A."/>
            <person name="Jogler M."/>
            <person name="Vollmers J."/>
            <person name="Boedeker C."/>
            <person name="Bunk B."/>
            <person name="Rast P."/>
            <person name="Borchert D."/>
            <person name="Glockner I."/>
            <person name="Freese H.M."/>
            <person name="Klenk H.P."/>
            <person name="Overmann J."/>
            <person name="Kaster A.K."/>
            <person name="Rohde M."/>
            <person name="Wiegand S."/>
            <person name="Jogler C."/>
        </authorList>
    </citation>
    <scope>NUCLEOTIDE SEQUENCE [LARGE SCALE GENOMIC DNA]</scope>
    <source>
        <strain evidence="6 7">NH11</strain>
    </source>
</reference>
<dbReference type="STRING" id="1891926.Fuma_03354"/>
<dbReference type="NCBIfam" id="TIGR02603">
    <property type="entry name" value="CxxCH_TIGR02603"/>
    <property type="match status" value="1"/>
</dbReference>
<evidence type="ECO:0000256" key="2">
    <source>
        <dbReference type="ARBA" id="ARBA00022723"/>
    </source>
</evidence>
<evidence type="ECO:0000256" key="1">
    <source>
        <dbReference type="ARBA" id="ARBA00022617"/>
    </source>
</evidence>
<dbReference type="InterPro" id="IPR013427">
    <property type="entry name" value="Haem-bd_dom_put"/>
</dbReference>
<keyword evidence="3 4" id="KW-0408">Iron</keyword>
<feature type="domain" description="Cytochrome c" evidence="5">
    <location>
        <begin position="937"/>
        <end position="1075"/>
    </location>
</feature>
<dbReference type="InterPro" id="IPR011041">
    <property type="entry name" value="Quinoprot_gluc/sorb_DH_b-prop"/>
</dbReference>
<protein>
    <submittedName>
        <fullName evidence="6">Putative heme-binding domain protein</fullName>
    </submittedName>
</protein>
<dbReference type="PANTHER" id="PTHR33546">
    <property type="entry name" value="LARGE, MULTIFUNCTIONAL SECRETED PROTEIN-RELATED"/>
    <property type="match status" value="1"/>
</dbReference>
<dbReference type="InterPro" id="IPR011042">
    <property type="entry name" value="6-blade_b-propeller_TolB-like"/>
</dbReference>
<evidence type="ECO:0000256" key="4">
    <source>
        <dbReference type="PROSITE-ProRule" id="PRU00433"/>
    </source>
</evidence>
<dbReference type="Proteomes" id="UP000187735">
    <property type="component" value="Chromosome"/>
</dbReference>
<dbReference type="PROSITE" id="PS51007">
    <property type="entry name" value="CYTC"/>
    <property type="match status" value="1"/>
</dbReference>
<accession>A0A1P8WI47</accession>
<dbReference type="KEGG" id="fmr:Fuma_03354"/>
<evidence type="ECO:0000256" key="3">
    <source>
        <dbReference type="ARBA" id="ARBA00023004"/>
    </source>
</evidence>
<evidence type="ECO:0000259" key="5">
    <source>
        <dbReference type="PROSITE" id="PS51007"/>
    </source>
</evidence>
<sequence length="1084" mass="119740">MVALLFSSSVDAQEAAKTKADNQAAAKSKASGKAKAKSPEASWIWLNEGDQPAKKVYFRREVNSGGVAAARLYGTCDDVMKIFIDGKEVIRHDSWQTPVSVDISKYLDLDDPQKEHVIAVEGENGTGAAGLLLKIDFDSGWRDSWSTVTDSGWQASTTPQKGWKTINFKPNEAWQKPVIVAALGEGPWAAAINTKTLAAAAALKKPTATSVEDMKVAKGFNVELLYSVPKDEQGSWVNMCVDPKGRLIASDQYGALYRITPPGILDAKELAVEKINVDIGEAQGLLWAFDSLYVSVNKGQKYECGLYRVRDTDGDDQLDSVETLRVLSGRGEHGPHAVLPHPDGESLVIVCGNLTQLTDYSSSRVPSWDEDLLLPRPQGKFMRGTRAPGGVIYKVDQDGKNWEILASGFRNQYDAAFDPNGELFTYDADMEWDINTPWYRPTRICHVVSGAEFGWRSGGGKWPTYYEDSVPPVVNVGPGSPTGVCFGTGANFPAKYQHALFACDWSYGKMYAVHMEPNGGTFTGKLEEFITGTPLPLTDVVINPHDGAMYFTIGGRKVQSGLYRVTHPDGAPEPASVQYEEKLVAKNRSKLASKVKANRDAAQAVFTDEEIEMARRELDESVAVLRTALGDFHTLSADQQTRRKLEKLHTGDGGKFEDLKPYLGSDDRSIRYAARIALEHAPVEEWQDAALNASDTQTKLTALLALARSYERLSKGEPPNIDTPIPNWQNALTSSKRSRLTERVLESVSHLDIDSMTPDQKLQVLRVLAVTFLRIAPPTYEYRIGVIGYLQASKPAETQQLSSEGAKMAVYLQAPFAEKEIVAMLEAAPTQEQQIDYAATLRHLTNGWTPDLQERYFKWFTRAAGYEGGDSFQLFVNNIKADAVANLSEDDKARLQPILDAKPDADQPVFTAEPRSFVKEWTMEELVPLLETGLKNRDFENGRQMFGAAKCFACHRFDNQGGSVGPDLTSLSGRFSSRDILESVLEPSKQISDQYGSVQIVTIDGKVVTGRIINLAGDAFRVQTDMLKPGKLTSVDRKQIEEMFESKLSMMPKGLLNTLQKDEVLDLMAYLLSRGDRKHEMFSN</sequence>
<keyword evidence="7" id="KW-1185">Reference proteome</keyword>
<gene>
    <name evidence="6" type="ORF">Fuma_03354</name>
</gene>
<dbReference type="GO" id="GO:0020037">
    <property type="term" value="F:heme binding"/>
    <property type="evidence" value="ECO:0007669"/>
    <property type="project" value="InterPro"/>
</dbReference>
<dbReference type="Gene3D" id="2.60.120.260">
    <property type="entry name" value="Galactose-binding domain-like"/>
    <property type="match status" value="1"/>
</dbReference>
<dbReference type="SUPFAM" id="SSF50952">
    <property type="entry name" value="Soluble quinoprotein glucose dehydrogenase"/>
    <property type="match status" value="1"/>
</dbReference>
<dbReference type="Gene3D" id="2.120.10.30">
    <property type="entry name" value="TolB, C-terminal domain"/>
    <property type="match status" value="1"/>
</dbReference>
<evidence type="ECO:0000313" key="7">
    <source>
        <dbReference type="Proteomes" id="UP000187735"/>
    </source>
</evidence>
<dbReference type="EMBL" id="CP017641">
    <property type="protein sequence ID" value="APZ93736.1"/>
    <property type="molecule type" value="Genomic_DNA"/>
</dbReference>
<dbReference type="PANTHER" id="PTHR33546:SF1">
    <property type="entry name" value="LARGE, MULTIFUNCTIONAL SECRETED PROTEIN"/>
    <property type="match status" value="1"/>
</dbReference>
<dbReference type="GO" id="GO:0046872">
    <property type="term" value="F:metal ion binding"/>
    <property type="evidence" value="ECO:0007669"/>
    <property type="project" value="UniProtKB-KW"/>
</dbReference>
<keyword evidence="2 4" id="KW-0479">Metal-binding</keyword>
<dbReference type="InterPro" id="IPR036909">
    <property type="entry name" value="Cyt_c-like_dom_sf"/>
</dbReference>
<dbReference type="InterPro" id="IPR009056">
    <property type="entry name" value="Cyt_c-like_dom"/>
</dbReference>
<dbReference type="GO" id="GO:0009055">
    <property type="term" value="F:electron transfer activity"/>
    <property type="evidence" value="ECO:0007669"/>
    <property type="project" value="InterPro"/>
</dbReference>
<dbReference type="AlphaFoldDB" id="A0A1P8WI47"/>
<name>A0A1P8WI47_9PLAN</name>
<evidence type="ECO:0000313" key="6">
    <source>
        <dbReference type="EMBL" id="APZ93736.1"/>
    </source>
</evidence>
<dbReference type="InterPro" id="IPR008979">
    <property type="entry name" value="Galactose-bd-like_sf"/>
</dbReference>
<proteinExistence type="predicted"/>